<comment type="subcellular location">
    <subcellularLocation>
        <location evidence="1">Lipid droplet</location>
    </subcellularLocation>
</comment>
<evidence type="ECO:0000256" key="1">
    <source>
        <dbReference type="ARBA" id="ARBA00004502"/>
    </source>
</evidence>
<evidence type="ECO:0000256" key="4">
    <source>
        <dbReference type="ARBA" id="ARBA00022801"/>
    </source>
</evidence>
<name>A0A1M8A0W6_MALS4</name>
<dbReference type="Proteomes" id="UP000186303">
    <property type="component" value="Chromosome 1"/>
</dbReference>
<gene>
    <name evidence="7" type="ORF">MSYG_0433</name>
</gene>
<protein>
    <recommendedName>
        <fullName evidence="9">AB hydrolase-1 domain-containing protein</fullName>
    </recommendedName>
</protein>
<evidence type="ECO:0000256" key="3">
    <source>
        <dbReference type="ARBA" id="ARBA00022677"/>
    </source>
</evidence>
<comment type="similarity">
    <text evidence="2">Belongs to the AB hydrolase superfamily. LDAH family.</text>
</comment>
<dbReference type="OMA" id="ARICAHW"/>
<dbReference type="InterPro" id="IPR019363">
    <property type="entry name" value="LDAH"/>
</dbReference>
<dbReference type="GO" id="GO:0005811">
    <property type="term" value="C:lipid droplet"/>
    <property type="evidence" value="ECO:0007669"/>
    <property type="project" value="UniProtKB-SubCell"/>
</dbReference>
<dbReference type="VEuPathDB" id="FungiDB:MSYG_0433"/>
<dbReference type="Gene3D" id="3.40.50.1820">
    <property type="entry name" value="alpha/beta hydrolase"/>
    <property type="match status" value="1"/>
</dbReference>
<keyword evidence="4" id="KW-0378">Hydrolase</keyword>
<organism evidence="7 8">
    <name type="scientific">Malassezia sympodialis (strain ATCC 42132)</name>
    <name type="common">Atopic eczema-associated yeast</name>
    <dbReference type="NCBI Taxonomy" id="1230383"/>
    <lineage>
        <taxon>Eukaryota</taxon>
        <taxon>Fungi</taxon>
        <taxon>Dikarya</taxon>
        <taxon>Basidiomycota</taxon>
        <taxon>Ustilaginomycotina</taxon>
        <taxon>Malasseziomycetes</taxon>
        <taxon>Malasseziales</taxon>
        <taxon>Malasseziaceae</taxon>
        <taxon>Malassezia</taxon>
    </lineage>
</organism>
<reference evidence="8" key="1">
    <citation type="journal article" date="2017" name="Nucleic Acids Res.">
        <title>Proteogenomics produces comprehensive and highly accurate protein-coding gene annotation in a complete genome assembly of Malassezia sympodialis.</title>
        <authorList>
            <person name="Zhu Y."/>
            <person name="Engstroem P.G."/>
            <person name="Tellgren-Roth C."/>
            <person name="Baudo C.D."/>
            <person name="Kennell J.C."/>
            <person name="Sun S."/>
            <person name="Billmyre R.B."/>
            <person name="Schroeder M.S."/>
            <person name="Andersson A."/>
            <person name="Holm T."/>
            <person name="Sigurgeirsson B."/>
            <person name="Wu G."/>
            <person name="Sankaranarayanan S.R."/>
            <person name="Siddharthan R."/>
            <person name="Sanyal K."/>
            <person name="Lundeberg J."/>
            <person name="Nystedt B."/>
            <person name="Boekhout T."/>
            <person name="Dawson T.L. Jr."/>
            <person name="Heitman J."/>
            <person name="Scheynius A."/>
            <person name="Lehtioe J."/>
        </authorList>
    </citation>
    <scope>NUCLEOTIDE SEQUENCE [LARGE SCALE GENOMIC DNA]</scope>
    <source>
        <strain evidence="8">ATCC 42132</strain>
    </source>
</reference>
<sequence length="337" mass="37884">MWVPLMPPQTRWIGGVRALYWPSVGVPRGALLFVPGNPGVCEYYAEFLSHLHALLRGRCVIVCKGSPGHDETRHAPPPTGRYAWLGHAWTYYGLPDQVASQQLAFEELRAELPAGAPLVLAGHSMGAYVATQLLCKYADDVQGMQLLFPTISHIAKAPQARFTRLWMAPPLLFVVHWLVVCLACLPAHWHYMLVRALTMQPPAYARMTSEFLRRPGAVLTALRTYADEEALITDIPDELRQVLQRRKIPVRAYWGRGDSDTWAPSRHRLHAETQLGLQPWTVPAYVHSSERAHVTETDLPTFSSTECALGLPHTFCLRDSVAVARICAHWLEQDFGW</sequence>
<evidence type="ECO:0000256" key="5">
    <source>
        <dbReference type="ARBA" id="ARBA00047591"/>
    </source>
</evidence>
<dbReference type="PANTHER" id="PTHR13390">
    <property type="entry name" value="LIPASE"/>
    <property type="match status" value="1"/>
</dbReference>
<keyword evidence="3" id="KW-0551">Lipid droplet</keyword>
<dbReference type="AlphaFoldDB" id="A0A1M8A0W6"/>
<proteinExistence type="inferred from homology"/>
<dbReference type="InterPro" id="IPR029058">
    <property type="entry name" value="AB_hydrolase_fold"/>
</dbReference>
<evidence type="ECO:0008006" key="9">
    <source>
        <dbReference type="Google" id="ProtNLM"/>
    </source>
</evidence>
<dbReference type="EMBL" id="LT671821">
    <property type="protein sequence ID" value="SHO76098.1"/>
    <property type="molecule type" value="Genomic_DNA"/>
</dbReference>
<comment type="catalytic activity">
    <reaction evidence="5">
        <text>a diacylglycerol + H2O = a monoacylglycerol + a fatty acid + H(+)</text>
        <dbReference type="Rhea" id="RHEA:32731"/>
        <dbReference type="ChEBI" id="CHEBI:15377"/>
        <dbReference type="ChEBI" id="CHEBI:15378"/>
        <dbReference type="ChEBI" id="CHEBI:17408"/>
        <dbReference type="ChEBI" id="CHEBI:18035"/>
        <dbReference type="ChEBI" id="CHEBI:28868"/>
    </reaction>
</comment>
<dbReference type="Pfam" id="PF10230">
    <property type="entry name" value="LIDHydrolase"/>
    <property type="match status" value="1"/>
</dbReference>
<dbReference type="GO" id="GO:0016298">
    <property type="term" value="F:lipase activity"/>
    <property type="evidence" value="ECO:0007669"/>
    <property type="project" value="InterPro"/>
</dbReference>
<evidence type="ECO:0000256" key="2">
    <source>
        <dbReference type="ARBA" id="ARBA00008300"/>
    </source>
</evidence>
<evidence type="ECO:0000256" key="6">
    <source>
        <dbReference type="ARBA" id="ARBA00048461"/>
    </source>
</evidence>
<accession>A0A1M8A0W6</accession>
<dbReference type="SUPFAM" id="SSF53474">
    <property type="entry name" value="alpha/beta-Hydrolases"/>
    <property type="match status" value="1"/>
</dbReference>
<comment type="catalytic activity">
    <reaction evidence="6">
        <text>a monoacylglycerol + H2O = glycerol + a fatty acid + H(+)</text>
        <dbReference type="Rhea" id="RHEA:15245"/>
        <dbReference type="ChEBI" id="CHEBI:15377"/>
        <dbReference type="ChEBI" id="CHEBI:15378"/>
        <dbReference type="ChEBI" id="CHEBI:17408"/>
        <dbReference type="ChEBI" id="CHEBI:17754"/>
        <dbReference type="ChEBI" id="CHEBI:28868"/>
    </reaction>
</comment>
<evidence type="ECO:0000313" key="7">
    <source>
        <dbReference type="EMBL" id="SHO76098.1"/>
    </source>
</evidence>
<dbReference type="PANTHER" id="PTHR13390:SF0">
    <property type="entry name" value="LIPID DROPLET-ASSOCIATED HYDROLASE"/>
    <property type="match status" value="1"/>
</dbReference>
<keyword evidence="8" id="KW-1185">Reference proteome</keyword>
<dbReference type="OrthoDB" id="448051at2759"/>
<dbReference type="GO" id="GO:0019915">
    <property type="term" value="P:lipid storage"/>
    <property type="evidence" value="ECO:0007669"/>
    <property type="project" value="InterPro"/>
</dbReference>
<evidence type="ECO:0000313" key="8">
    <source>
        <dbReference type="Proteomes" id="UP000186303"/>
    </source>
</evidence>